<dbReference type="InterPro" id="IPR006221">
    <property type="entry name" value="TrpG/PapA_dom"/>
</dbReference>
<evidence type="ECO:0000259" key="6">
    <source>
        <dbReference type="Pfam" id="PF00425"/>
    </source>
</evidence>
<accession>A0A4R7C673</accession>
<dbReference type="EMBL" id="SNZR01000011">
    <property type="protein sequence ID" value="TDR93613.1"/>
    <property type="molecule type" value="Genomic_DNA"/>
</dbReference>
<dbReference type="SUPFAM" id="SSF56322">
    <property type="entry name" value="ADC synthase"/>
    <property type="match status" value="1"/>
</dbReference>
<dbReference type="Pfam" id="PF04715">
    <property type="entry name" value="Anth_synt_I_N"/>
    <property type="match status" value="1"/>
</dbReference>
<dbReference type="PRINTS" id="PR00097">
    <property type="entry name" value="ANTSNTHASEII"/>
</dbReference>
<keyword evidence="3" id="KW-0822">Tryptophan biosynthesis</keyword>
<evidence type="ECO:0000313" key="9">
    <source>
        <dbReference type="Proteomes" id="UP000295122"/>
    </source>
</evidence>
<dbReference type="GO" id="GO:0000162">
    <property type="term" value="P:L-tryptophan biosynthetic process"/>
    <property type="evidence" value="ECO:0007669"/>
    <property type="project" value="UniProtKB-UniRule"/>
</dbReference>
<dbReference type="InterPro" id="IPR010112">
    <property type="entry name" value="TrpE-G_bact"/>
</dbReference>
<dbReference type="UniPathway" id="UPA00035">
    <property type="reaction ID" value="UER00040"/>
</dbReference>
<proteinExistence type="predicted"/>
<dbReference type="Pfam" id="PF00117">
    <property type="entry name" value="GATase"/>
    <property type="match status" value="1"/>
</dbReference>
<organism evidence="8 9">
    <name type="scientific">Enterovirga rhinocerotis</name>
    <dbReference type="NCBI Taxonomy" id="1339210"/>
    <lineage>
        <taxon>Bacteria</taxon>
        <taxon>Pseudomonadati</taxon>
        <taxon>Pseudomonadota</taxon>
        <taxon>Alphaproteobacteria</taxon>
        <taxon>Hyphomicrobiales</taxon>
        <taxon>Methylobacteriaceae</taxon>
        <taxon>Enterovirga</taxon>
    </lineage>
</organism>
<evidence type="ECO:0000256" key="4">
    <source>
        <dbReference type="SAM" id="MobiDB-lite"/>
    </source>
</evidence>
<dbReference type="AlphaFoldDB" id="A0A4R7C673"/>
<sequence length="755" mass="81944">MAPLPDPQHHRYRTTGGVEIAVTATALPYGHTCEALTRRLDTRRGVLFSSGMEAPGRYTRWDMGFSDPPLVFTATERRFSIEALNARGAVLVPAVAEALSRHLDITGLESTALAVSGEVVPSPGGFSEEERSRQPSIFSVVRALRELFGSREDDQLGLYGAFAYDLAFQFEPVERRIPRPADARELVLYLPDELLIVDHARRTAERRTYVFAVGGASTEGLPRDNPEAPYVVGAPIAADCDHGPGEYAATVRHAKESFERGDLFEVVPGQVFRASCPDQPSEVFERLTAANPAPYGCLINLGEGEFLVGASPEMYVRVRGSRVETCPISGTIARGRDAFEDADQIRTLLASAKDEAELTMCTDVDRNDKARICEPGSVKVLARRQIETYSRLFHTVDHVEGLLRPEMDALDAFLTHAWAVTVTGAPKSWAMDFIERNERSSRRWYAGAIGRLTFDGNLDTGITIRTARLKDGVAEVRAGATLLHDSDPEAENQECALKASALLASITGRAHARPGHGAIDVRHAGEGRRVLLIDFEDSFVHNLADYLRQTGAQVHTFRHTDAIPALDRMRPDLVVLSPGPGCPADFDISRVVSAVRERNLPIFGVCLGLQGLVEHFGGALDQLAVPVHGKASEITLDPDSRIFGGLPERLLVGRYHSLHARDGTVPKDIRVVARTDDGVVMAIEHESLPIAAVQFHPESILSARGDGGMLLLARVVERLLAGRAPLNRAEEPGGRGSEADPASPARPKAGPVAAA</sequence>
<dbReference type="PANTHER" id="PTHR11236:SF9">
    <property type="entry name" value="ANTHRANILATE SYNTHASE COMPONENT 1"/>
    <property type="match status" value="1"/>
</dbReference>
<feature type="region of interest" description="Disordered" evidence="4">
    <location>
        <begin position="725"/>
        <end position="755"/>
    </location>
</feature>
<gene>
    <name evidence="8" type="ORF">EV668_0878</name>
</gene>
<evidence type="ECO:0000259" key="7">
    <source>
        <dbReference type="Pfam" id="PF04715"/>
    </source>
</evidence>
<dbReference type="PROSITE" id="PS51273">
    <property type="entry name" value="GATASE_TYPE_1"/>
    <property type="match status" value="1"/>
</dbReference>
<dbReference type="NCBIfam" id="NF010081">
    <property type="entry name" value="PRK13566.1"/>
    <property type="match status" value="1"/>
</dbReference>
<dbReference type="SUPFAM" id="SSF52317">
    <property type="entry name" value="Class I glutamine amidotransferase-like"/>
    <property type="match status" value="1"/>
</dbReference>
<evidence type="ECO:0000256" key="1">
    <source>
        <dbReference type="ARBA" id="ARBA00022962"/>
    </source>
</evidence>
<reference evidence="8 9" key="1">
    <citation type="submission" date="2019-03" db="EMBL/GenBank/DDBJ databases">
        <title>Genomic Encyclopedia of Type Strains, Phase IV (KMG-IV): sequencing the most valuable type-strain genomes for metagenomic binning, comparative biology and taxonomic classification.</title>
        <authorList>
            <person name="Goeker M."/>
        </authorList>
    </citation>
    <scope>NUCLEOTIDE SEQUENCE [LARGE SCALE GENOMIC DNA]</scope>
    <source>
        <strain evidence="8 9">DSM 25903</strain>
    </source>
</reference>
<dbReference type="PIRSF" id="PIRSF036934">
    <property type="entry name" value="TrpE-G"/>
    <property type="match status" value="1"/>
</dbReference>
<evidence type="ECO:0000259" key="5">
    <source>
        <dbReference type="Pfam" id="PF00117"/>
    </source>
</evidence>
<evidence type="ECO:0000256" key="2">
    <source>
        <dbReference type="NCBIfam" id="TIGR01815"/>
    </source>
</evidence>
<dbReference type="EC" id="4.1.3.27" evidence="2 3"/>
<feature type="domain" description="Chorismate-utilising enzyme C-terminal" evidence="6">
    <location>
        <begin position="246"/>
        <end position="498"/>
    </location>
</feature>
<dbReference type="NCBIfam" id="TIGR00566">
    <property type="entry name" value="trpG_papA"/>
    <property type="match status" value="1"/>
</dbReference>
<feature type="domain" description="Glutamine amidotransferase" evidence="5">
    <location>
        <begin position="531"/>
        <end position="705"/>
    </location>
</feature>
<comment type="catalytic activity">
    <reaction evidence="3">
        <text>chorismate + L-glutamine = anthranilate + pyruvate + L-glutamate + H(+)</text>
        <dbReference type="Rhea" id="RHEA:21732"/>
        <dbReference type="ChEBI" id="CHEBI:15361"/>
        <dbReference type="ChEBI" id="CHEBI:15378"/>
        <dbReference type="ChEBI" id="CHEBI:16567"/>
        <dbReference type="ChEBI" id="CHEBI:29748"/>
        <dbReference type="ChEBI" id="CHEBI:29985"/>
        <dbReference type="ChEBI" id="CHEBI:58359"/>
        <dbReference type="EC" id="4.1.3.27"/>
    </reaction>
</comment>
<feature type="domain" description="Anthranilate synthase component I N-terminal" evidence="7">
    <location>
        <begin position="33"/>
        <end position="203"/>
    </location>
</feature>
<keyword evidence="1" id="KW-0315">Glutamine amidotransferase</keyword>
<dbReference type="InterPro" id="IPR017926">
    <property type="entry name" value="GATASE"/>
</dbReference>
<dbReference type="NCBIfam" id="TIGR01815">
    <property type="entry name" value="TrpE-clade3"/>
    <property type="match status" value="1"/>
</dbReference>
<keyword evidence="9" id="KW-1185">Reference proteome</keyword>
<dbReference type="PANTHER" id="PTHR11236">
    <property type="entry name" value="AMINOBENZOATE/ANTHRANILATE SYNTHASE"/>
    <property type="match status" value="1"/>
</dbReference>
<name>A0A4R7C673_9HYPH</name>
<dbReference type="InterPro" id="IPR015890">
    <property type="entry name" value="Chorismate_C"/>
</dbReference>
<dbReference type="RefSeq" id="WP_133768600.1">
    <property type="nucleotide sequence ID" value="NZ_SNZR01000011.1"/>
</dbReference>
<dbReference type="Gene3D" id="3.40.50.880">
    <property type="match status" value="1"/>
</dbReference>
<evidence type="ECO:0000313" key="8">
    <source>
        <dbReference type="EMBL" id="TDR93613.1"/>
    </source>
</evidence>
<comment type="pathway">
    <text evidence="3">Amino-acid biosynthesis; L-tryptophan biosynthesis; L-tryptophan from chorismate: step 1/5.</text>
</comment>
<dbReference type="GO" id="GO:0004049">
    <property type="term" value="F:anthranilate synthase activity"/>
    <property type="evidence" value="ECO:0007669"/>
    <property type="project" value="UniProtKB-UniRule"/>
</dbReference>
<dbReference type="InterPro" id="IPR019999">
    <property type="entry name" value="Anth_synth_I-like"/>
</dbReference>
<protein>
    <recommendedName>
        <fullName evidence="2 3">Anthranilate synthase</fullName>
        <ecNumber evidence="2 3">4.1.3.27</ecNumber>
    </recommendedName>
</protein>
<comment type="caution">
    <text evidence="8">The sequence shown here is derived from an EMBL/GenBank/DDBJ whole genome shotgun (WGS) entry which is preliminary data.</text>
</comment>
<dbReference type="InterPro" id="IPR005801">
    <property type="entry name" value="ADC_synthase"/>
</dbReference>
<dbReference type="OrthoDB" id="9803598at2"/>
<dbReference type="InterPro" id="IPR029062">
    <property type="entry name" value="Class_I_gatase-like"/>
</dbReference>
<evidence type="ECO:0000256" key="3">
    <source>
        <dbReference type="PIRNR" id="PIRNR036934"/>
    </source>
</evidence>
<dbReference type="InterPro" id="IPR006805">
    <property type="entry name" value="Anth_synth_I_N"/>
</dbReference>
<dbReference type="CDD" id="cd01743">
    <property type="entry name" value="GATase1_Anthranilate_Synthase"/>
    <property type="match status" value="1"/>
</dbReference>
<dbReference type="PRINTS" id="PR00096">
    <property type="entry name" value="GATASE"/>
</dbReference>
<dbReference type="Proteomes" id="UP000295122">
    <property type="component" value="Unassembled WGS sequence"/>
</dbReference>
<keyword evidence="3" id="KW-0028">Amino-acid biosynthesis</keyword>
<keyword evidence="3" id="KW-0057">Aromatic amino acid biosynthesis</keyword>
<dbReference type="Pfam" id="PF00425">
    <property type="entry name" value="Chorismate_bind"/>
    <property type="match status" value="1"/>
</dbReference>
<dbReference type="Gene3D" id="3.60.120.10">
    <property type="entry name" value="Anthranilate synthase"/>
    <property type="match status" value="1"/>
</dbReference>
<keyword evidence="3" id="KW-0456">Lyase</keyword>